<dbReference type="PANTHER" id="PTHR30472">
    <property type="entry name" value="FERRIC ENTEROBACTIN TRANSPORT SYSTEM PERMEASE PROTEIN"/>
    <property type="match status" value="1"/>
</dbReference>
<keyword evidence="5 9" id="KW-0812">Transmembrane</keyword>
<evidence type="ECO:0000256" key="8">
    <source>
        <dbReference type="SAM" id="Coils"/>
    </source>
</evidence>
<protein>
    <submittedName>
        <fullName evidence="10">Iron complex transport system permease</fullName>
    </submittedName>
</protein>
<accession>A0ABZ2SJ84</accession>
<feature type="transmembrane region" description="Helical" evidence="9">
    <location>
        <begin position="75"/>
        <end position="94"/>
    </location>
</feature>
<dbReference type="PANTHER" id="PTHR30472:SF25">
    <property type="entry name" value="ABC TRANSPORTER PERMEASE PROTEIN MJ0876-RELATED"/>
    <property type="match status" value="1"/>
</dbReference>
<evidence type="ECO:0000313" key="10">
    <source>
        <dbReference type="EMBL" id="WYJ75916.1"/>
    </source>
</evidence>
<dbReference type="Pfam" id="PF01032">
    <property type="entry name" value="FecCD"/>
    <property type="match status" value="1"/>
</dbReference>
<proteinExistence type="inferred from homology"/>
<evidence type="ECO:0000313" key="11">
    <source>
        <dbReference type="Proteomes" id="UP000664701"/>
    </source>
</evidence>
<name>A0ABZ2SJ84_9ENTE</name>
<keyword evidence="3" id="KW-0813">Transport</keyword>
<gene>
    <name evidence="10" type="ORF">DOK78_000504</name>
</gene>
<feature type="transmembrane region" description="Helical" evidence="9">
    <location>
        <begin position="324"/>
        <end position="350"/>
    </location>
</feature>
<evidence type="ECO:0000256" key="1">
    <source>
        <dbReference type="ARBA" id="ARBA00004651"/>
    </source>
</evidence>
<keyword evidence="7 9" id="KW-0472">Membrane</keyword>
<feature type="transmembrane region" description="Helical" evidence="9">
    <location>
        <begin position="230"/>
        <end position="252"/>
    </location>
</feature>
<organism evidence="10 11">
    <name type="scientific">Candidatus Enterococcus lowellii</name>
    <dbReference type="NCBI Taxonomy" id="2230877"/>
    <lineage>
        <taxon>Bacteria</taxon>
        <taxon>Bacillati</taxon>
        <taxon>Bacillota</taxon>
        <taxon>Bacilli</taxon>
        <taxon>Lactobacillales</taxon>
        <taxon>Enterococcaceae</taxon>
        <taxon>Enterococcus</taxon>
    </lineage>
</organism>
<dbReference type="EMBL" id="CP147251">
    <property type="protein sequence ID" value="WYJ75916.1"/>
    <property type="molecule type" value="Genomic_DNA"/>
</dbReference>
<feature type="transmembrane region" description="Helical" evidence="9">
    <location>
        <begin position="390"/>
        <end position="409"/>
    </location>
</feature>
<feature type="transmembrane region" description="Helical" evidence="9">
    <location>
        <begin position="362"/>
        <end position="384"/>
    </location>
</feature>
<feature type="transmembrane region" description="Helical" evidence="9">
    <location>
        <begin position="168"/>
        <end position="192"/>
    </location>
</feature>
<evidence type="ECO:0000256" key="2">
    <source>
        <dbReference type="ARBA" id="ARBA00007935"/>
    </source>
</evidence>
<reference evidence="10 11" key="1">
    <citation type="submission" date="2021-03" db="EMBL/GenBank/DDBJ databases">
        <authorList>
            <person name="Gilmore M.S."/>
            <person name="Schwartzman J."/>
            <person name="Van Tyne D."/>
            <person name="Martin M."/>
            <person name="Earl A.M."/>
            <person name="Manson A.L."/>
            <person name="Straub T."/>
            <person name="Salamzade R."/>
            <person name="Saavedra J."/>
            <person name="Lebreton F."/>
            <person name="Prichula J."/>
            <person name="Schaufler K."/>
            <person name="Gaca A."/>
            <person name="Sgardioli B."/>
            <person name="Wagenaar J."/>
            <person name="Strong T."/>
        </authorList>
    </citation>
    <scope>NUCLEOTIDE SEQUENCE [LARGE SCALE GENOMIC DNA]</scope>
    <source>
        <strain evidence="10 11">DIV2402</strain>
    </source>
</reference>
<comment type="similarity">
    <text evidence="2">Belongs to the binding-protein-dependent transport system permease family. FecCD subfamily.</text>
</comment>
<feature type="coiled-coil region" evidence="8">
    <location>
        <begin position="10"/>
        <end position="37"/>
    </location>
</feature>
<comment type="subcellular location">
    <subcellularLocation>
        <location evidence="1">Cell membrane</location>
        <topology evidence="1">Multi-pass membrane protein</topology>
    </subcellularLocation>
</comment>
<keyword evidence="8" id="KW-0175">Coiled coil</keyword>
<keyword evidence="6 9" id="KW-1133">Transmembrane helix</keyword>
<reference evidence="10 11" key="2">
    <citation type="submission" date="2024-03" db="EMBL/GenBank/DDBJ databases">
        <title>The Genome Sequence of Enterococcus sp. DIV2402.</title>
        <authorList>
            <consortium name="The Broad Institute Genomics Platform"/>
            <consortium name="The Broad Institute Microbial Omics Core"/>
            <consortium name="The Broad Institute Genomic Center for Infectious Diseases"/>
            <person name="Earl A."/>
            <person name="Manson A."/>
            <person name="Gilmore M."/>
            <person name="Schwartman J."/>
            <person name="Shea T."/>
            <person name="Abouelleil A."/>
            <person name="Cao P."/>
            <person name="Chapman S."/>
            <person name="Cusick C."/>
            <person name="Young S."/>
            <person name="Neafsey D."/>
            <person name="Nusbaum C."/>
            <person name="Birren B."/>
        </authorList>
    </citation>
    <scope>NUCLEOTIDE SEQUENCE [LARGE SCALE GENOMIC DNA]</scope>
    <source>
        <strain evidence="10 11">DIV2402</strain>
    </source>
</reference>
<keyword evidence="4" id="KW-1003">Cell membrane</keyword>
<dbReference type="Proteomes" id="UP000664701">
    <property type="component" value="Chromosome"/>
</dbReference>
<dbReference type="InterPro" id="IPR000522">
    <property type="entry name" value="ABC_transptr_permease_BtuC"/>
</dbReference>
<feature type="transmembrane region" description="Helical" evidence="9">
    <location>
        <begin position="140"/>
        <end position="161"/>
    </location>
</feature>
<dbReference type="SUPFAM" id="SSF81345">
    <property type="entry name" value="ABC transporter involved in vitamin B12 uptake, BtuC"/>
    <property type="match status" value="1"/>
</dbReference>
<feature type="transmembrane region" description="Helical" evidence="9">
    <location>
        <begin position="198"/>
        <end position="218"/>
    </location>
</feature>
<evidence type="ECO:0000256" key="3">
    <source>
        <dbReference type="ARBA" id="ARBA00022448"/>
    </source>
</evidence>
<dbReference type="InterPro" id="IPR037294">
    <property type="entry name" value="ABC_BtuC-like"/>
</dbReference>
<evidence type="ECO:0000256" key="7">
    <source>
        <dbReference type="ARBA" id="ARBA00023136"/>
    </source>
</evidence>
<feature type="transmembrane region" description="Helical" evidence="9">
    <location>
        <begin position="272"/>
        <end position="293"/>
    </location>
</feature>
<keyword evidence="11" id="KW-1185">Reference proteome</keyword>
<sequence length="417" mass="45015">MVENIYLDGIKKTENLNNSQKNRLKNKKLRVNIADNENRSHLKEGILIKLSRTEGDSLQLAKTINKPTLPRNAQFSITLGFVALFIFSILFSLGNGQADISFTDIWQILLYKTTHGALGSIDNVNQSVINIIWFVRTPRVLAAIFIGCGLAISGTVMQAVVQNPLADPYILGISSGASLGATFAIMVGFGTASIFSQISLSFSAFLGALLATFFVLLLSSFGGKMTSIKLVLSGTVINSIFGSISSLIVFLANNAEGMKTVTFWSMGSLASASWGKLPLLAIVTMLVSVFFSFQFRVLNTMLLGDEAAVTLGIPLATYRKLYMVIASLLTGLIVANSGMIGFVGLIIPHIVRGVYGSDHKKLLPMSGFVGALFLVWTDLLSRVLLPNTDLPIGILTAIIGAPIFIYIILKKEYRFGG</sequence>
<evidence type="ECO:0000256" key="5">
    <source>
        <dbReference type="ARBA" id="ARBA00022692"/>
    </source>
</evidence>
<evidence type="ECO:0000256" key="9">
    <source>
        <dbReference type="SAM" id="Phobius"/>
    </source>
</evidence>
<evidence type="ECO:0000256" key="4">
    <source>
        <dbReference type="ARBA" id="ARBA00022475"/>
    </source>
</evidence>
<dbReference type="CDD" id="cd06550">
    <property type="entry name" value="TM_ABC_iron-siderophores_like"/>
    <property type="match status" value="1"/>
</dbReference>
<evidence type="ECO:0000256" key="6">
    <source>
        <dbReference type="ARBA" id="ARBA00022989"/>
    </source>
</evidence>
<dbReference type="Gene3D" id="1.10.3470.10">
    <property type="entry name" value="ABC transporter involved in vitamin B12 uptake, BtuC"/>
    <property type="match status" value="1"/>
</dbReference>